<dbReference type="InterPro" id="IPR011989">
    <property type="entry name" value="ARM-like"/>
</dbReference>
<keyword evidence="7" id="KW-0007">Acetylation</keyword>
<dbReference type="FunFam" id="1.25.10.10:FF:000079">
    <property type="entry name" value="transportin-3 isoform X1"/>
    <property type="match status" value="1"/>
</dbReference>
<gene>
    <name evidence="14" type="ORF">MATL_G00245380</name>
</gene>
<keyword evidence="4" id="KW-0963">Cytoplasm</keyword>
<comment type="function">
    <text evidence="9">Importin, which transports target proteins into the nucleus. Specifically mediates the nuclear import of splicing factor serine/arginine (SR) proteins, such as RBM4, SFRS1 and SFRS2, by recognizing phosphorylated SR domains. Also mediates the nuclear import of serine/arginine (SR) protein CPSF6, independently of CPSF6 phosphorylation. The nuclear import process is regulated by the small GTPase Ran that partitions between cytoplasm and nucleus in the predominantly GDP- and GTP-bound form, respectively. Importin associates with target cargo proteins in the cytoplasm, and the competitive binding of GTP-bound Ran induces the release of cargos in the nucleus.</text>
</comment>
<evidence type="ECO:0000259" key="12">
    <source>
        <dbReference type="Pfam" id="PF03810"/>
    </source>
</evidence>
<reference evidence="14" key="1">
    <citation type="submission" date="2021-01" db="EMBL/GenBank/DDBJ databases">
        <authorList>
            <person name="Zahm M."/>
            <person name="Roques C."/>
            <person name="Cabau C."/>
            <person name="Klopp C."/>
            <person name="Donnadieu C."/>
            <person name="Jouanno E."/>
            <person name="Lampietro C."/>
            <person name="Louis A."/>
            <person name="Herpin A."/>
            <person name="Echchiki A."/>
            <person name="Berthelot C."/>
            <person name="Parey E."/>
            <person name="Roest-Crollius H."/>
            <person name="Braasch I."/>
            <person name="Postlethwait J."/>
            <person name="Bobe J."/>
            <person name="Montfort J."/>
            <person name="Bouchez O."/>
            <person name="Begum T."/>
            <person name="Mejri S."/>
            <person name="Adams A."/>
            <person name="Chen W.-J."/>
            <person name="Guiguen Y."/>
        </authorList>
    </citation>
    <scope>NUCLEOTIDE SEQUENCE</scope>
    <source>
        <strain evidence="14">YG-15Mar2019-1</strain>
        <tissue evidence="14">Brain</tissue>
    </source>
</reference>
<feature type="domain" description="Exportin-1/Importin-beta-like" evidence="13">
    <location>
        <begin position="102"/>
        <end position="249"/>
    </location>
</feature>
<keyword evidence="6" id="KW-0653">Protein transport</keyword>
<dbReference type="Proteomes" id="UP001046870">
    <property type="component" value="Chromosome 23"/>
</dbReference>
<dbReference type="InterPro" id="IPR057941">
    <property type="entry name" value="TPR_TNPO3_IPO13_2nd"/>
</dbReference>
<dbReference type="PANTHER" id="PTHR12363:SF42">
    <property type="entry name" value="TRANSPORTIN-3"/>
    <property type="match status" value="1"/>
</dbReference>
<dbReference type="OrthoDB" id="435593at2759"/>
<evidence type="ECO:0000313" key="15">
    <source>
        <dbReference type="Proteomes" id="UP001046870"/>
    </source>
</evidence>
<dbReference type="Gene3D" id="1.25.10.10">
    <property type="entry name" value="Leucine-rich Repeat Variant"/>
    <property type="match status" value="1"/>
</dbReference>
<accession>A0A9D3PD10</accession>
<evidence type="ECO:0000256" key="4">
    <source>
        <dbReference type="ARBA" id="ARBA00022490"/>
    </source>
</evidence>
<dbReference type="InterPro" id="IPR013598">
    <property type="entry name" value="Exportin-1/Importin-b-like"/>
</dbReference>
<evidence type="ECO:0000256" key="5">
    <source>
        <dbReference type="ARBA" id="ARBA00022553"/>
    </source>
</evidence>
<sequence>MEGGKPSLALVHQAVQALYHDPDPAGKERASAWLGELQRSLYAWEISDQLLQLKQDVESCYFAAQTMKMKIQTSFHELPADTHTALRDSLLSHIENLKDLSPVIITQLALAIADLALQMASWKGCVHTLIEKYSSEVSSMLVLVEILTVLPEEVHSRSLRIGANRRAEIIQDLACYSNTVVSLLVTCVEKVGGSEGMLIKVLRCLGSWFNLGVLDGSLLANNQLLHILFQVLQRDETPTNLHEAATDCVCSALCVVENADASAPLAARLFQGVLTLETAYHMAVAREDLDKVLNYCRIFTELAETFLEAMVRSPGQGVGDLRTLELLLICAGHPQYEVVDITFNFWYRLGEHLYSTNNAVLNGLFRPYIQRLLYALARHCQLDPDHEGIPEDMDDFGEFRMRVSDLVKDTIFLVGATECFSQLYSSLKEGSPPWEVTEAALFIMAAIAKTVDLEGNPMLPEVLEQLVLLPQTVHPAVRYTSMELVGEMGEVVSRHPRCLDPVLRYLMEGLKEKALASVAAKGIHNICSMCRDHMTQHFQTLLDIARALDTFALSPNAAVELLKGTVLVLSRLPPEKVAECLSDLCAVQVTALQKLLSQEASKDKPADPTVWLDRLAAIFRHTNPAVESGQTHPCQRVIQEVWPVLSQTLHRHQADNRIVERCCRCLRFAVRCVGKDSAPLLQPLVTQMVSVYQVHPHSCFLYLGSILVDEHGSGDSCLQGLLDMLQALCVPTFQLLEQPNGLRNHPDTVDDLFRLVTRFVQRSPIALLSSQIIVRIIQCAIAATALDHREANCSVMKFIRDLIHTGVGSKHADDFEVRKQLIGQVLEQQGQQLVTQLIHSSCFCLSPYTVPDVAEVVWEILRFDRAMFCCWLENTLQGIPKQTSGWAVTITHQQLTDFHKQVTSSEDCKQVCQTIRDFTRLFR</sequence>
<dbReference type="GO" id="GO:0005635">
    <property type="term" value="C:nuclear envelope"/>
    <property type="evidence" value="ECO:0007669"/>
    <property type="project" value="UniProtKB-SubCell"/>
</dbReference>
<dbReference type="PANTHER" id="PTHR12363">
    <property type="entry name" value="TRANSPORTIN 3 AND IMPORTIN 13"/>
    <property type="match status" value="1"/>
</dbReference>
<evidence type="ECO:0000256" key="3">
    <source>
        <dbReference type="ARBA" id="ARBA00022448"/>
    </source>
</evidence>
<dbReference type="SUPFAM" id="SSF48371">
    <property type="entry name" value="ARM repeat"/>
    <property type="match status" value="1"/>
</dbReference>
<dbReference type="InterPro" id="IPR001494">
    <property type="entry name" value="Importin-beta_N"/>
</dbReference>
<keyword evidence="15" id="KW-1185">Reference proteome</keyword>
<evidence type="ECO:0000259" key="13">
    <source>
        <dbReference type="Pfam" id="PF08389"/>
    </source>
</evidence>
<proteinExistence type="predicted"/>
<comment type="subunit">
    <text evidence="10">Interacts with (GTP-bound) Ran. Interacts with (phosphorylated) SFRS1 and SFRS2; leading to their nuclear import. Interacts with NUP62. Interacts with RBM4. Interacts with CPSF6, promoting its nuclear import.</text>
</comment>
<evidence type="ECO:0000256" key="10">
    <source>
        <dbReference type="ARBA" id="ARBA00063116"/>
    </source>
</evidence>
<dbReference type="Pfam" id="PF03810">
    <property type="entry name" value="IBN_N"/>
    <property type="match status" value="1"/>
</dbReference>
<evidence type="ECO:0000256" key="8">
    <source>
        <dbReference type="ARBA" id="ARBA00023242"/>
    </source>
</evidence>
<keyword evidence="3" id="KW-0813">Transport</keyword>
<dbReference type="GO" id="GO:0006606">
    <property type="term" value="P:protein import into nucleus"/>
    <property type="evidence" value="ECO:0007669"/>
    <property type="project" value="TreeGrafter"/>
</dbReference>
<dbReference type="Pfam" id="PF24140">
    <property type="entry name" value="TPR_TNPO3_IPO13_3rd"/>
    <property type="match status" value="1"/>
</dbReference>
<evidence type="ECO:0000256" key="6">
    <source>
        <dbReference type="ARBA" id="ARBA00022927"/>
    </source>
</evidence>
<keyword evidence="8" id="KW-0539">Nucleus</keyword>
<dbReference type="Pfam" id="PF24138">
    <property type="entry name" value="TPR_TNPO3_IPO13_2nd"/>
    <property type="match status" value="1"/>
</dbReference>
<protein>
    <recommendedName>
        <fullName evidence="11">Transportin-3</fullName>
    </recommendedName>
</protein>
<dbReference type="InterPro" id="IPR051345">
    <property type="entry name" value="Importin_beta-like_NTR"/>
</dbReference>
<feature type="domain" description="Importin N-terminal" evidence="12">
    <location>
        <begin position="31"/>
        <end position="94"/>
    </location>
</feature>
<evidence type="ECO:0000256" key="11">
    <source>
        <dbReference type="ARBA" id="ARBA00067328"/>
    </source>
</evidence>
<comment type="subcellular location">
    <subcellularLocation>
        <location evidence="2">Cytoplasm</location>
    </subcellularLocation>
    <subcellularLocation>
        <location evidence="1">Nucleus envelope</location>
    </subcellularLocation>
</comment>
<dbReference type="GO" id="GO:0031267">
    <property type="term" value="F:small GTPase binding"/>
    <property type="evidence" value="ECO:0007669"/>
    <property type="project" value="InterPro"/>
</dbReference>
<dbReference type="Pfam" id="PF24139">
    <property type="entry name" value="TPR_TNPO3_IPO13_4th"/>
    <property type="match status" value="1"/>
</dbReference>
<dbReference type="InterPro" id="IPR057942">
    <property type="entry name" value="TPR_TNPO3_IPO13_3rd"/>
</dbReference>
<name>A0A9D3PD10_MEGAT</name>
<dbReference type="Pfam" id="PF08389">
    <property type="entry name" value="Xpo1"/>
    <property type="match status" value="1"/>
</dbReference>
<dbReference type="EMBL" id="JAFDVH010000023">
    <property type="protein sequence ID" value="KAG7455848.1"/>
    <property type="molecule type" value="Genomic_DNA"/>
</dbReference>
<dbReference type="InterPro" id="IPR058537">
    <property type="entry name" value="TPR_TNPO3_IPO13_4th"/>
</dbReference>
<evidence type="ECO:0000256" key="2">
    <source>
        <dbReference type="ARBA" id="ARBA00004496"/>
    </source>
</evidence>
<keyword evidence="5" id="KW-0597">Phosphoprotein</keyword>
<organism evidence="14 15">
    <name type="scientific">Megalops atlanticus</name>
    <name type="common">Tarpon</name>
    <name type="synonym">Clupea gigantea</name>
    <dbReference type="NCBI Taxonomy" id="7932"/>
    <lineage>
        <taxon>Eukaryota</taxon>
        <taxon>Metazoa</taxon>
        <taxon>Chordata</taxon>
        <taxon>Craniata</taxon>
        <taxon>Vertebrata</taxon>
        <taxon>Euteleostomi</taxon>
        <taxon>Actinopterygii</taxon>
        <taxon>Neopterygii</taxon>
        <taxon>Teleostei</taxon>
        <taxon>Elopiformes</taxon>
        <taxon>Megalopidae</taxon>
        <taxon>Megalops</taxon>
    </lineage>
</organism>
<evidence type="ECO:0000256" key="7">
    <source>
        <dbReference type="ARBA" id="ARBA00022990"/>
    </source>
</evidence>
<dbReference type="AlphaFoldDB" id="A0A9D3PD10"/>
<dbReference type="GO" id="GO:0005737">
    <property type="term" value="C:cytoplasm"/>
    <property type="evidence" value="ECO:0007669"/>
    <property type="project" value="UniProtKB-SubCell"/>
</dbReference>
<comment type="caution">
    <text evidence="14">The sequence shown here is derived from an EMBL/GenBank/DDBJ whole genome shotgun (WGS) entry which is preliminary data.</text>
</comment>
<evidence type="ECO:0000256" key="1">
    <source>
        <dbReference type="ARBA" id="ARBA00004259"/>
    </source>
</evidence>
<evidence type="ECO:0000256" key="9">
    <source>
        <dbReference type="ARBA" id="ARBA00060097"/>
    </source>
</evidence>
<dbReference type="InterPro" id="IPR016024">
    <property type="entry name" value="ARM-type_fold"/>
</dbReference>
<evidence type="ECO:0000313" key="14">
    <source>
        <dbReference type="EMBL" id="KAG7455848.1"/>
    </source>
</evidence>